<dbReference type="GO" id="GO:0019031">
    <property type="term" value="C:viral envelope"/>
    <property type="evidence" value="ECO:0007669"/>
    <property type="project" value="UniProtKB-KW"/>
</dbReference>
<evidence type="ECO:0000313" key="3">
    <source>
        <dbReference type="Proteomes" id="UP000423318"/>
    </source>
</evidence>
<dbReference type="InterPro" id="IPR005168">
    <property type="entry name" value="Bunya_G2"/>
</dbReference>
<feature type="domain" description="Bunyavirus glycoprotein G2" evidence="1">
    <location>
        <begin position="22"/>
        <end position="174"/>
    </location>
</feature>
<organism evidence="2 3">
    <name type="scientific">Weldona virus</name>
    <dbReference type="NCBI Taxonomy" id="500324"/>
    <lineage>
        <taxon>Viruses</taxon>
        <taxon>Riboviria</taxon>
        <taxon>Orthornavirae</taxon>
        <taxon>Negarnaviricota</taxon>
        <taxon>Polyploviricotina</taxon>
        <taxon>Bunyaviricetes</taxon>
        <taxon>Elliovirales</taxon>
        <taxon>Peribunyaviridae</taxon>
        <taxon>Orthobunyavirus</taxon>
        <taxon>Orthobunyavirus teteense</taxon>
    </lineage>
</organism>
<dbReference type="EMBL" id="EU409297">
    <property type="protein sequence ID" value="ABY89692.1"/>
    <property type="molecule type" value="Viral_cRNA"/>
</dbReference>
<evidence type="ECO:0000313" key="2">
    <source>
        <dbReference type="EMBL" id="ABY89692.1"/>
    </source>
</evidence>
<keyword evidence="2" id="KW-0261">Viral envelope protein</keyword>
<dbReference type="Proteomes" id="UP000423318">
    <property type="component" value="Segment"/>
</dbReference>
<name>A0A8D3VQE5_9VIRU</name>
<dbReference type="Pfam" id="PF03563">
    <property type="entry name" value="Bunya_G2"/>
    <property type="match status" value="1"/>
</dbReference>
<sequence>MSFLILCLILSVSAMPQKGTVCFNGGAIVQHQNSDHGISEFCVRDDISTLRSTSIQVVNQSKYNNVVYRMWNVKNWHKCNPVETTGGTFTVFEVDKTLTIMPKTYACRAECQISVDKEFGQITLHSENMNHYVIDGTLTKMGWFKGKTSIAMSSTCEHISIRCGMKEHSMHACF</sequence>
<protein>
    <submittedName>
        <fullName evidence="2">Envelope glycoprotein</fullName>
    </submittedName>
</protein>
<evidence type="ECO:0000259" key="1">
    <source>
        <dbReference type="Pfam" id="PF03563"/>
    </source>
</evidence>
<keyword evidence="2" id="KW-0946">Virion</keyword>
<reference evidence="2 3" key="1">
    <citation type="submission" date="2008-01" db="EMBL/GenBank/DDBJ databases">
        <authorList>
            <person name="Reeves W.K."/>
        </authorList>
    </citation>
    <scope>NUCLEOTIDE SEQUENCE [LARGE SCALE GENOMIC DNA]</scope>
    <source>
        <strain evidence="2 3">76V-21935</strain>
    </source>
</reference>
<feature type="non-terminal residue" evidence="2">
    <location>
        <position position="174"/>
    </location>
</feature>
<accession>A0A8D3VQE5</accession>
<proteinExistence type="predicted"/>